<evidence type="ECO:0000313" key="2">
    <source>
        <dbReference type="EMBL" id="MFC4856696.1"/>
    </source>
</evidence>
<name>A0ABV9SAT0_9PSEU</name>
<dbReference type="Proteomes" id="UP001595859">
    <property type="component" value="Unassembled WGS sequence"/>
</dbReference>
<organism evidence="2 3">
    <name type="scientific">Actinophytocola glycyrrhizae</name>
    <dbReference type="NCBI Taxonomy" id="2044873"/>
    <lineage>
        <taxon>Bacteria</taxon>
        <taxon>Bacillati</taxon>
        <taxon>Actinomycetota</taxon>
        <taxon>Actinomycetes</taxon>
        <taxon>Pseudonocardiales</taxon>
        <taxon>Pseudonocardiaceae</taxon>
    </lineage>
</organism>
<proteinExistence type="predicted"/>
<accession>A0ABV9SAT0</accession>
<feature type="signal peptide" evidence="1">
    <location>
        <begin position="1"/>
        <end position="24"/>
    </location>
</feature>
<keyword evidence="3" id="KW-1185">Reference proteome</keyword>
<protein>
    <recommendedName>
        <fullName evidence="4">DUF3558 domain-containing protein</fullName>
    </recommendedName>
</protein>
<evidence type="ECO:0008006" key="4">
    <source>
        <dbReference type="Google" id="ProtNLM"/>
    </source>
</evidence>
<feature type="chain" id="PRO_5047421426" description="DUF3558 domain-containing protein" evidence="1">
    <location>
        <begin position="25"/>
        <end position="232"/>
    </location>
</feature>
<evidence type="ECO:0000313" key="3">
    <source>
        <dbReference type="Proteomes" id="UP001595859"/>
    </source>
</evidence>
<evidence type="ECO:0000256" key="1">
    <source>
        <dbReference type="SAM" id="SignalP"/>
    </source>
</evidence>
<sequence length="232" mass="24663">MSRKRFTALIATACIASGCSATHRDPTTTPPSARLGTVEPAYPVGTELLPGTTVIDAIPVADLSTTGHVDFDPDDPCAGVPADVVTPAGVEATPVLDSAIGCVWEGPGIALGISADHRSMAKQVEEHRAMSAGGAVDRLAHLVWLRIDDHYAIERVLEFDRTSSCFLTLDVSSSFVLTVSMYFIDPVTSEPADSDVETAVRERCPTARAVADELLDHLDHVGWWEPGRTPTG</sequence>
<gene>
    <name evidence="2" type="ORF">ACFPCV_24585</name>
</gene>
<dbReference type="PROSITE" id="PS51257">
    <property type="entry name" value="PROKAR_LIPOPROTEIN"/>
    <property type="match status" value="1"/>
</dbReference>
<reference evidence="3" key="1">
    <citation type="journal article" date="2019" name="Int. J. Syst. Evol. Microbiol.">
        <title>The Global Catalogue of Microorganisms (GCM) 10K type strain sequencing project: providing services to taxonomists for standard genome sequencing and annotation.</title>
        <authorList>
            <consortium name="The Broad Institute Genomics Platform"/>
            <consortium name="The Broad Institute Genome Sequencing Center for Infectious Disease"/>
            <person name="Wu L."/>
            <person name="Ma J."/>
        </authorList>
    </citation>
    <scope>NUCLEOTIDE SEQUENCE [LARGE SCALE GENOMIC DNA]</scope>
    <source>
        <strain evidence="3">ZS-22-S1</strain>
    </source>
</reference>
<comment type="caution">
    <text evidence="2">The sequence shown here is derived from an EMBL/GenBank/DDBJ whole genome shotgun (WGS) entry which is preliminary data.</text>
</comment>
<keyword evidence="1" id="KW-0732">Signal</keyword>
<dbReference type="EMBL" id="JBHSIS010000010">
    <property type="protein sequence ID" value="MFC4856696.1"/>
    <property type="molecule type" value="Genomic_DNA"/>
</dbReference>
<dbReference type="RefSeq" id="WP_378058654.1">
    <property type="nucleotide sequence ID" value="NZ_JBHSIS010000010.1"/>
</dbReference>